<proteinExistence type="predicted"/>
<gene>
    <name evidence="1" type="ORF">ASU33_00010</name>
</gene>
<organism evidence="1 2">
    <name type="scientific">Solirubrum puertoriconensis</name>
    <dbReference type="NCBI Taxonomy" id="1751427"/>
    <lineage>
        <taxon>Bacteria</taxon>
        <taxon>Pseudomonadati</taxon>
        <taxon>Bacteroidota</taxon>
        <taxon>Cytophagia</taxon>
        <taxon>Cytophagales</taxon>
    </lineage>
</organism>
<dbReference type="Proteomes" id="UP000054223">
    <property type="component" value="Unassembled WGS sequence"/>
</dbReference>
<comment type="caution">
    <text evidence="1">The sequence shown here is derived from an EMBL/GenBank/DDBJ whole genome shotgun (WGS) entry which is preliminary data.</text>
</comment>
<dbReference type="AlphaFoldDB" id="A0A9X0L2S6"/>
<evidence type="ECO:0000313" key="2">
    <source>
        <dbReference type="Proteomes" id="UP000054223"/>
    </source>
</evidence>
<name>A0A9X0L2S6_SOLP1</name>
<protein>
    <submittedName>
        <fullName evidence="1">Uncharacterized protein</fullName>
    </submittedName>
</protein>
<dbReference type="EMBL" id="LNAL01000008">
    <property type="protein sequence ID" value="KUG05812.1"/>
    <property type="molecule type" value="Genomic_DNA"/>
</dbReference>
<reference evidence="1 2" key="1">
    <citation type="submission" date="2015-11" db="EMBL/GenBank/DDBJ databases">
        <title>Solirubrum puertoriconensis gen. nov. an environmental bacteria isolated in Puerto Rico.</title>
        <authorList>
            <person name="Cuebas-Irizarry M.F."/>
            <person name="Montalvo-Rodriguez R."/>
        </authorList>
    </citation>
    <scope>NUCLEOTIDE SEQUENCE [LARGE SCALE GENOMIC DNA]</scope>
    <source>
        <strain evidence="1 2">MC1A</strain>
    </source>
</reference>
<sequence length="66" mass="7758">MVLFLLAERRFRSGRQRYAVFFAWQASRRFFFDPFAAGRLRLKRAAKVGNFPPPASPQLNFFFGAR</sequence>
<keyword evidence="2" id="KW-1185">Reference proteome</keyword>
<accession>A0A9X0L2S6</accession>
<evidence type="ECO:0000313" key="1">
    <source>
        <dbReference type="EMBL" id="KUG05812.1"/>
    </source>
</evidence>